<organism evidence="4 5">
    <name type="scientific">Abrus precatorius</name>
    <name type="common">Indian licorice</name>
    <name type="synonym">Glycine abrus</name>
    <dbReference type="NCBI Taxonomy" id="3816"/>
    <lineage>
        <taxon>Eukaryota</taxon>
        <taxon>Viridiplantae</taxon>
        <taxon>Streptophyta</taxon>
        <taxon>Embryophyta</taxon>
        <taxon>Tracheophyta</taxon>
        <taxon>Spermatophyta</taxon>
        <taxon>Magnoliopsida</taxon>
        <taxon>eudicotyledons</taxon>
        <taxon>Gunneridae</taxon>
        <taxon>Pentapetalae</taxon>
        <taxon>rosids</taxon>
        <taxon>fabids</taxon>
        <taxon>Fabales</taxon>
        <taxon>Fabaceae</taxon>
        <taxon>Papilionoideae</taxon>
        <taxon>50 kb inversion clade</taxon>
        <taxon>NPAAA clade</taxon>
        <taxon>indigoferoid/millettioid clade</taxon>
        <taxon>Abreae</taxon>
        <taxon>Abrus</taxon>
    </lineage>
</organism>
<dbReference type="GeneID" id="113854251"/>
<keyword evidence="2" id="KW-1133">Transmembrane helix</keyword>
<gene>
    <name evidence="5" type="primary">LOC113854251</name>
</gene>
<dbReference type="Gene3D" id="1.25.40.20">
    <property type="entry name" value="Ankyrin repeat-containing domain"/>
    <property type="match status" value="2"/>
</dbReference>
<evidence type="ECO:0000313" key="5">
    <source>
        <dbReference type="RefSeq" id="XP_027340955.1"/>
    </source>
</evidence>
<protein>
    <submittedName>
        <fullName evidence="5">Uncharacterized protein LOC113854251</fullName>
    </submittedName>
</protein>
<dbReference type="SMART" id="SM00248">
    <property type="entry name" value="ANK"/>
    <property type="match status" value="6"/>
</dbReference>
<dbReference type="SUPFAM" id="SSF48403">
    <property type="entry name" value="Ankyrin repeat"/>
    <property type="match status" value="2"/>
</dbReference>
<proteinExistence type="predicted"/>
<keyword evidence="2" id="KW-0472">Membrane</keyword>
<accession>A0A8B8KB09</accession>
<reference evidence="5" key="2">
    <citation type="submission" date="2025-08" db="UniProtKB">
        <authorList>
            <consortium name="RefSeq"/>
        </authorList>
    </citation>
    <scope>IDENTIFICATION</scope>
    <source>
        <tissue evidence="5">Young leaves</tissue>
    </source>
</reference>
<feature type="transmembrane region" description="Helical" evidence="2">
    <location>
        <begin position="592"/>
        <end position="617"/>
    </location>
</feature>
<dbReference type="PANTHER" id="PTHR24177">
    <property type="entry name" value="CASKIN"/>
    <property type="match status" value="1"/>
</dbReference>
<comment type="subcellular location">
    <subcellularLocation>
        <location evidence="1">Cell membrane</location>
        <topology evidence="1">Peripheral membrane protein</topology>
        <orientation evidence="1">Cytoplasmic side</orientation>
    </subcellularLocation>
</comment>
<dbReference type="RefSeq" id="XP_027340955.1">
    <property type="nucleotide sequence ID" value="XM_027485154.1"/>
</dbReference>
<dbReference type="PANTHER" id="PTHR24177:SF187">
    <property type="entry name" value="ANKYRIN REPEAT PROTEIN"/>
    <property type="match status" value="1"/>
</dbReference>
<dbReference type="InterPro" id="IPR036770">
    <property type="entry name" value="Ankyrin_rpt-contain_sf"/>
</dbReference>
<dbReference type="InterPro" id="IPR002110">
    <property type="entry name" value="Ankyrin_rpt"/>
</dbReference>
<evidence type="ECO:0000256" key="1">
    <source>
        <dbReference type="ARBA" id="ARBA00004413"/>
    </source>
</evidence>
<dbReference type="KEGG" id="aprc:113854251"/>
<dbReference type="GO" id="GO:0005886">
    <property type="term" value="C:plasma membrane"/>
    <property type="evidence" value="ECO:0007669"/>
    <property type="project" value="UniProtKB-SubCell"/>
</dbReference>
<feature type="transmembrane region" description="Helical" evidence="2">
    <location>
        <begin position="629"/>
        <end position="651"/>
    </location>
</feature>
<name>A0A8B8KB09_ABRPR</name>
<reference evidence="4" key="1">
    <citation type="journal article" date="2019" name="Toxins">
        <title>Detection of Abrin-Like and Prepropulchellin-Like Toxin Genes and Transcripts Using Whole Genome Sequencing and Full-Length Transcript Sequencing of Abrus precatorius.</title>
        <authorList>
            <person name="Hovde B.T."/>
            <person name="Daligault H.E."/>
            <person name="Hanschen E.R."/>
            <person name="Kunde Y.A."/>
            <person name="Johnson M.B."/>
            <person name="Starkenburg S.R."/>
            <person name="Johnson S.L."/>
        </authorList>
    </citation>
    <scope>NUCLEOTIDE SEQUENCE [LARGE SCALE GENOMIC DNA]</scope>
</reference>
<dbReference type="Pfam" id="PF12796">
    <property type="entry name" value="Ank_2"/>
    <property type="match status" value="1"/>
</dbReference>
<evidence type="ECO:0000256" key="2">
    <source>
        <dbReference type="SAM" id="Phobius"/>
    </source>
</evidence>
<evidence type="ECO:0000259" key="3">
    <source>
        <dbReference type="Pfam" id="PF13962"/>
    </source>
</evidence>
<dbReference type="AlphaFoldDB" id="A0A8B8KB09"/>
<dbReference type="FunFam" id="1.25.40.20:FF:000514">
    <property type="entry name" value="Uncharacterized protein"/>
    <property type="match status" value="1"/>
</dbReference>
<dbReference type="InterPro" id="IPR026961">
    <property type="entry name" value="PGG_dom"/>
</dbReference>
<sequence length="660" mass="74153">MSTPIEGSEVDGHQFSVFRICVLEGRWDYAFPAYKNNSVFHKIKINESRGTALHMAVNDGKAELVNRLVNVIIEHEGREGLKSDSALKSTNERGDTPLHLAASRGFIGMCKCIIGEHGERKDLVKVMNNKGETPLFRAVLTCQTQTFVYLHHVSKDIDVSLRNSDGDTILHRAIWREFLDLALTITHCYPGLMDTRNKDGVTPLKVLAHKPSAFKSGLNLSLWKRILYYFTIPFDYEAKKSAHIYIKQKHNKSVRFVRSTIWFVFRVLSLSGLDVTAKADLASTIQGPQENIKREFALKNEKKETLVGETKAGRVDIVNELQTEVPSAQHDTSPNKDSTVRVALKNINYKSVESVDKYETAFLAAAKNGIVEIVFALQSAIPSAIHETNSNNENVLLVAVKNRQINVVEVLRKGLDKELFDSLIFEVDNSENTVLHLAAGTTSNIERTWQIADFPMQMTWDIKWYQYIEQLVPLHFKLRTNKDGKIAEEIFEEKHEELVNKSAAWIKDITESYLAVTVLIAGVAFATSSNVQGDNKDTGKIGMERQQLISDAFSIASLMGLSLSVTALLLFLSVHNSRKQANNYRLKLPISLLLGLSFLFVSIVAMIVSFSAAHFFALKDKYKLTLLPAYVAASLPVALFTMAQVPFYLALFRECLRRLP</sequence>
<evidence type="ECO:0000313" key="4">
    <source>
        <dbReference type="Proteomes" id="UP000694853"/>
    </source>
</evidence>
<keyword evidence="2" id="KW-0812">Transmembrane</keyword>
<keyword evidence="4" id="KW-1185">Reference proteome</keyword>
<dbReference type="Pfam" id="PF13962">
    <property type="entry name" value="PGG"/>
    <property type="match status" value="1"/>
</dbReference>
<dbReference type="Proteomes" id="UP000694853">
    <property type="component" value="Unplaced"/>
</dbReference>
<feature type="transmembrane region" description="Helical" evidence="2">
    <location>
        <begin position="552"/>
        <end position="572"/>
    </location>
</feature>
<dbReference type="OrthoDB" id="1426911at2759"/>
<feature type="domain" description="PGG" evidence="3">
    <location>
        <begin position="505"/>
        <end position="616"/>
    </location>
</feature>